<accession>A0AAW7X609</accession>
<evidence type="ECO:0000256" key="10">
    <source>
        <dbReference type="ARBA" id="ARBA00054997"/>
    </source>
</evidence>
<evidence type="ECO:0000259" key="15">
    <source>
        <dbReference type="Pfam" id="PF00294"/>
    </source>
</evidence>
<keyword evidence="4 16" id="KW-0418">Kinase</keyword>
<dbReference type="EMBL" id="JAUOPB010000007">
    <property type="protein sequence ID" value="MDO6422980.1"/>
    <property type="molecule type" value="Genomic_DNA"/>
</dbReference>
<reference evidence="16" key="1">
    <citation type="submission" date="2023-07" db="EMBL/GenBank/DDBJ databases">
        <title>Genome content predicts the carbon catabolic preferences of heterotrophic bacteria.</title>
        <authorList>
            <person name="Gralka M."/>
        </authorList>
    </citation>
    <scope>NUCLEOTIDE SEQUENCE</scope>
    <source>
        <strain evidence="16">I3M17_2</strain>
    </source>
</reference>
<dbReference type="PANTHER" id="PTHR43085">
    <property type="entry name" value="HEXOKINASE FAMILY MEMBER"/>
    <property type="match status" value="1"/>
</dbReference>
<dbReference type="Proteomes" id="UP001169760">
    <property type="component" value="Unassembled WGS sequence"/>
</dbReference>
<dbReference type="PROSITE" id="PS00584">
    <property type="entry name" value="PFKB_KINASES_2"/>
    <property type="match status" value="1"/>
</dbReference>
<evidence type="ECO:0000313" key="17">
    <source>
        <dbReference type="Proteomes" id="UP001169760"/>
    </source>
</evidence>
<evidence type="ECO:0000256" key="3">
    <source>
        <dbReference type="ARBA" id="ARBA00022741"/>
    </source>
</evidence>
<evidence type="ECO:0000256" key="6">
    <source>
        <dbReference type="ARBA" id="ARBA00023277"/>
    </source>
</evidence>
<dbReference type="GO" id="GO:0042840">
    <property type="term" value="P:D-glucuronate catabolic process"/>
    <property type="evidence" value="ECO:0007669"/>
    <property type="project" value="TreeGrafter"/>
</dbReference>
<comment type="function">
    <text evidence="10">Catalyzes the phosphorylation of 2-keto-3-deoxygluconate (KDG) to produce 2-keto-3-deoxy-6-phosphogluconate (KDPG).</text>
</comment>
<proteinExistence type="inferred from homology"/>
<organism evidence="16 17">
    <name type="scientific">Saccharophagus degradans</name>
    <dbReference type="NCBI Taxonomy" id="86304"/>
    <lineage>
        <taxon>Bacteria</taxon>
        <taxon>Pseudomonadati</taxon>
        <taxon>Pseudomonadota</taxon>
        <taxon>Gammaproteobacteria</taxon>
        <taxon>Cellvibrionales</taxon>
        <taxon>Cellvibrionaceae</taxon>
        <taxon>Saccharophagus</taxon>
    </lineage>
</organism>
<keyword evidence="5" id="KW-0067">ATP-binding</keyword>
<comment type="caution">
    <text evidence="16">The sequence shown here is derived from an EMBL/GenBank/DDBJ whole genome shotgun (WGS) entry which is preliminary data.</text>
</comment>
<keyword evidence="6" id="KW-0119">Carbohydrate metabolism</keyword>
<evidence type="ECO:0000256" key="14">
    <source>
        <dbReference type="ARBA" id="ARBA00080545"/>
    </source>
</evidence>
<comment type="similarity">
    <text evidence="1">Belongs to the carbohydrate kinase PfkB family.</text>
</comment>
<dbReference type="InterPro" id="IPR002173">
    <property type="entry name" value="Carboh/pur_kinase_PfkB_CS"/>
</dbReference>
<evidence type="ECO:0000256" key="7">
    <source>
        <dbReference type="ARBA" id="ARBA00043951"/>
    </source>
</evidence>
<evidence type="ECO:0000256" key="11">
    <source>
        <dbReference type="ARBA" id="ARBA00066369"/>
    </source>
</evidence>
<protein>
    <recommendedName>
        <fullName evidence="12">2-dehydro-3-deoxygluconokinase</fullName>
        <ecNumber evidence="11">2.7.1.45</ecNumber>
    </recommendedName>
    <alternativeName>
        <fullName evidence="13">2-keto-3-deoxygluconokinase</fullName>
    </alternativeName>
    <alternativeName>
        <fullName evidence="14">3-deoxy-2-oxo-D-gluconate kinase</fullName>
    </alternativeName>
    <alternativeName>
        <fullName evidence="8">KDG kinase</fullName>
    </alternativeName>
</protein>
<feature type="domain" description="Carbohydrate kinase PfkB" evidence="15">
    <location>
        <begin position="3"/>
        <end position="293"/>
    </location>
</feature>
<dbReference type="GO" id="GO:0019698">
    <property type="term" value="P:D-galacturonate catabolic process"/>
    <property type="evidence" value="ECO:0007669"/>
    <property type="project" value="TreeGrafter"/>
</dbReference>
<comment type="pathway">
    <text evidence="7">Carbohydrate acid metabolism; 2-dehydro-3-deoxy-D-gluconate degradation; D-glyceraldehyde 3-phosphate and pyruvate from 2-dehydro-3-deoxy-D-gluconate: step 1/2.</text>
</comment>
<dbReference type="PANTHER" id="PTHR43085:SF15">
    <property type="entry name" value="2-DEHYDRO-3-DEOXYGLUCONOKINASE"/>
    <property type="match status" value="1"/>
</dbReference>
<evidence type="ECO:0000313" key="16">
    <source>
        <dbReference type="EMBL" id="MDO6422980.1"/>
    </source>
</evidence>
<dbReference type="InterPro" id="IPR029056">
    <property type="entry name" value="Ribokinase-like"/>
</dbReference>
<dbReference type="GO" id="GO:0005524">
    <property type="term" value="F:ATP binding"/>
    <property type="evidence" value="ECO:0007669"/>
    <property type="project" value="UniProtKB-KW"/>
</dbReference>
<evidence type="ECO:0000256" key="1">
    <source>
        <dbReference type="ARBA" id="ARBA00010688"/>
    </source>
</evidence>
<dbReference type="EC" id="2.7.1.45" evidence="11"/>
<comment type="catalytic activity">
    <reaction evidence="9">
        <text>2-dehydro-3-deoxy-D-gluconate + ATP = 2-dehydro-3-deoxy-6-phospho-D-gluconate + ADP + H(+)</text>
        <dbReference type="Rhea" id="RHEA:14797"/>
        <dbReference type="ChEBI" id="CHEBI:15378"/>
        <dbReference type="ChEBI" id="CHEBI:30616"/>
        <dbReference type="ChEBI" id="CHEBI:57569"/>
        <dbReference type="ChEBI" id="CHEBI:57990"/>
        <dbReference type="ChEBI" id="CHEBI:456216"/>
        <dbReference type="EC" id="2.7.1.45"/>
    </reaction>
</comment>
<dbReference type="GO" id="GO:0006974">
    <property type="term" value="P:DNA damage response"/>
    <property type="evidence" value="ECO:0007669"/>
    <property type="project" value="TreeGrafter"/>
</dbReference>
<evidence type="ECO:0000256" key="9">
    <source>
        <dbReference type="ARBA" id="ARBA00050729"/>
    </source>
</evidence>
<dbReference type="GO" id="GO:0008673">
    <property type="term" value="F:2-dehydro-3-deoxygluconokinase activity"/>
    <property type="evidence" value="ECO:0007669"/>
    <property type="project" value="UniProtKB-EC"/>
</dbReference>
<dbReference type="InterPro" id="IPR050306">
    <property type="entry name" value="PfkB_Carbo_kinase"/>
</dbReference>
<dbReference type="Gene3D" id="3.40.1190.20">
    <property type="match status" value="1"/>
</dbReference>
<sequence>MRLAAIGECMLELSPANQTDYSLGFGGDTLNTAIYFARLGGEVDFVTALGDDHLSENMIRAWEKENVGTNLVKRTPGALPGLYLIQTDDEGERSFHYWRKNAPARTLIEDWPEVLTSLNAFPAIYLSGITLSLYSPQSRIALFNFLDKYRAQNGQVIFDINYRPASWPDKTEALATFDEMLKRTDTALPSFDDEKLLHGEHSKTECLERYLTAGAKEVVIKDGVNGCLLHTNNQSVLLPVPAKVTPVDTTAAGDSFNGAYLAARLNGASAERAVTQGQACAALVIQHRGAIVPINAFRASDIKNN</sequence>
<dbReference type="Pfam" id="PF00294">
    <property type="entry name" value="PfkB"/>
    <property type="match status" value="1"/>
</dbReference>
<dbReference type="RefSeq" id="WP_303492802.1">
    <property type="nucleotide sequence ID" value="NZ_JAUOPB010000007.1"/>
</dbReference>
<keyword evidence="2" id="KW-0808">Transferase</keyword>
<dbReference type="FunFam" id="3.40.1190.20:FF:000011">
    <property type="entry name" value="2-dehydro-3-deoxygluconokinase, putative"/>
    <property type="match status" value="1"/>
</dbReference>
<evidence type="ECO:0000256" key="13">
    <source>
        <dbReference type="ARBA" id="ARBA00075711"/>
    </source>
</evidence>
<dbReference type="GO" id="GO:0005829">
    <property type="term" value="C:cytosol"/>
    <property type="evidence" value="ECO:0007669"/>
    <property type="project" value="TreeGrafter"/>
</dbReference>
<dbReference type="InterPro" id="IPR011611">
    <property type="entry name" value="PfkB_dom"/>
</dbReference>
<evidence type="ECO:0000256" key="5">
    <source>
        <dbReference type="ARBA" id="ARBA00022840"/>
    </source>
</evidence>
<evidence type="ECO:0000256" key="12">
    <source>
        <dbReference type="ARBA" id="ARBA00067931"/>
    </source>
</evidence>
<evidence type="ECO:0000256" key="2">
    <source>
        <dbReference type="ARBA" id="ARBA00022679"/>
    </source>
</evidence>
<keyword evidence="3" id="KW-0547">Nucleotide-binding</keyword>
<gene>
    <name evidence="16" type="ORF">Q4521_10885</name>
</gene>
<name>A0AAW7X609_9GAMM</name>
<dbReference type="CDD" id="cd01166">
    <property type="entry name" value="KdgK"/>
    <property type="match status" value="1"/>
</dbReference>
<evidence type="ECO:0000256" key="4">
    <source>
        <dbReference type="ARBA" id="ARBA00022777"/>
    </source>
</evidence>
<dbReference type="SUPFAM" id="SSF53613">
    <property type="entry name" value="Ribokinase-like"/>
    <property type="match status" value="1"/>
</dbReference>
<evidence type="ECO:0000256" key="8">
    <source>
        <dbReference type="ARBA" id="ARBA00044254"/>
    </source>
</evidence>
<dbReference type="AlphaFoldDB" id="A0AAW7X609"/>